<name>A0ABT4ICS4_9ACTO</name>
<organism evidence="1 2">
    <name type="scientific">Actinomyces israelii</name>
    <dbReference type="NCBI Taxonomy" id="1659"/>
    <lineage>
        <taxon>Bacteria</taxon>
        <taxon>Bacillati</taxon>
        <taxon>Actinomycetota</taxon>
        <taxon>Actinomycetes</taxon>
        <taxon>Actinomycetales</taxon>
        <taxon>Actinomycetaceae</taxon>
        <taxon>Actinomyces</taxon>
    </lineage>
</organism>
<evidence type="ECO:0000313" key="1">
    <source>
        <dbReference type="EMBL" id="MCZ0859351.1"/>
    </source>
</evidence>
<gene>
    <name evidence="1" type="ORF">OHJ16_15035</name>
</gene>
<sequence length="196" mass="21637">MMTIIMFDIDAMREVPPQHRLMGATGYKEKLSDTGERVIIAADGCLDEEFFDALKASGLTAASRRTKGAQHMVTYPRDAWLQSFRGVLNATSVDNQGHLGMLSKLLLDYVGRVQRATGYRIEIPSLTGVIIDKTNRRADVVPMTMKARPRGDVNHSDQAARPASIIVKNAFEGERRLITAATSYGQKLDALVMGLR</sequence>
<dbReference type="Proteomes" id="UP001072034">
    <property type="component" value="Unassembled WGS sequence"/>
</dbReference>
<dbReference type="RefSeq" id="WP_268918573.1">
    <property type="nucleotide sequence ID" value="NZ_JAPTMY010000049.1"/>
</dbReference>
<dbReference type="EMBL" id="JAPTMY010000049">
    <property type="protein sequence ID" value="MCZ0859351.1"/>
    <property type="molecule type" value="Genomic_DNA"/>
</dbReference>
<keyword evidence="2" id="KW-1185">Reference proteome</keyword>
<accession>A0ABT4ICS4</accession>
<reference evidence="1" key="1">
    <citation type="submission" date="2022-10" db="EMBL/GenBank/DDBJ databases">
        <title>Genome sequence of Actinomyces israelii ATCC 10048.</title>
        <authorList>
            <person name="Watt R.M."/>
            <person name="Tong W.M."/>
        </authorList>
    </citation>
    <scope>NUCLEOTIDE SEQUENCE</scope>
    <source>
        <strain evidence="1">ATCC 10048</strain>
    </source>
</reference>
<protein>
    <submittedName>
        <fullName evidence="1">Uncharacterized protein</fullName>
    </submittedName>
</protein>
<comment type="caution">
    <text evidence="1">The sequence shown here is derived from an EMBL/GenBank/DDBJ whole genome shotgun (WGS) entry which is preliminary data.</text>
</comment>
<evidence type="ECO:0000313" key="2">
    <source>
        <dbReference type="Proteomes" id="UP001072034"/>
    </source>
</evidence>
<proteinExistence type="predicted"/>